<feature type="compositionally biased region" description="Basic and acidic residues" evidence="1">
    <location>
        <begin position="278"/>
        <end position="288"/>
    </location>
</feature>
<name>A0ABZ2V1W8_9RHOB</name>
<dbReference type="EMBL" id="CP150951">
    <property type="protein sequence ID" value="WZC47910.1"/>
    <property type="molecule type" value="Genomic_DNA"/>
</dbReference>
<evidence type="ECO:0000313" key="2">
    <source>
        <dbReference type="EMBL" id="WZC47910.1"/>
    </source>
</evidence>
<evidence type="ECO:0008006" key="4">
    <source>
        <dbReference type="Google" id="ProtNLM"/>
    </source>
</evidence>
<proteinExistence type="predicted"/>
<accession>A0ABZ2V1W8</accession>
<feature type="region of interest" description="Disordered" evidence="1">
    <location>
        <begin position="134"/>
        <end position="288"/>
    </location>
</feature>
<feature type="compositionally biased region" description="Polar residues" evidence="1">
    <location>
        <begin position="220"/>
        <end position="233"/>
    </location>
</feature>
<feature type="region of interest" description="Disordered" evidence="1">
    <location>
        <begin position="85"/>
        <end position="117"/>
    </location>
</feature>
<sequence>MMIATRIIIGRNTKMSERLTNTRSSVPSQPPGSVTGADSVDGEANRLAGQAMSVHEGKKPASVRAKVSGLISQARSAYNRFTANFSGKKPTASSELPSAQQRQGPRFSDFYSSDGSISESSTVKWTKLLFEDSETSEDSDTAGAGNNDDAAQRGTGGSAKPALEIRSKLLQQFDPPAAETPVTDETAEVTSDHAGAADATQRRTDGAPRLNMATLLRMQEQASEHPSLSSEAQGDTEPVQLEQDGSAKPPLEIRSKLLQQFDPPAAETPVTDGTVQVRSDDAAAAAERRRDSMELDAFLYADANDESEQFWDKAHAGEEYDLKKYWGDQEDDGSEV</sequence>
<feature type="compositionally biased region" description="Polar residues" evidence="1">
    <location>
        <begin position="18"/>
        <end position="27"/>
    </location>
</feature>
<dbReference type="RefSeq" id="WP_341366030.1">
    <property type="nucleotide sequence ID" value="NZ_CP150951.2"/>
</dbReference>
<feature type="region of interest" description="Disordered" evidence="1">
    <location>
        <begin position="14"/>
        <end position="43"/>
    </location>
</feature>
<evidence type="ECO:0000313" key="3">
    <source>
        <dbReference type="Proteomes" id="UP001440612"/>
    </source>
</evidence>
<feature type="compositionally biased region" description="Polar residues" evidence="1">
    <location>
        <begin position="85"/>
        <end position="103"/>
    </location>
</feature>
<reference evidence="3" key="1">
    <citation type="submission" date="2024-04" db="EMBL/GenBank/DDBJ databases">
        <title>Phylogenomic analyses of a clade within the roseobacter group suggest taxonomic reassignments of species of the genera Aestuariivita, Citreicella, Loktanella, Nautella, Pelagibaca, Ruegeria, Thalassobius, Thiobacimonas and Tropicibacter, and the proposal o.</title>
        <authorList>
            <person name="Jeon C.O."/>
        </authorList>
    </citation>
    <scope>NUCLEOTIDE SEQUENCE [LARGE SCALE GENOMIC DNA]</scope>
    <source>
        <strain evidence="3">BS5-3</strain>
    </source>
</reference>
<keyword evidence="3" id="KW-1185">Reference proteome</keyword>
<evidence type="ECO:0000256" key="1">
    <source>
        <dbReference type="SAM" id="MobiDB-lite"/>
    </source>
</evidence>
<organism evidence="2 3">
    <name type="scientific">Yoonia phaeophyticola</name>
    <dbReference type="NCBI Taxonomy" id="3137369"/>
    <lineage>
        <taxon>Bacteria</taxon>
        <taxon>Pseudomonadati</taxon>
        <taxon>Pseudomonadota</taxon>
        <taxon>Alphaproteobacteria</taxon>
        <taxon>Rhodobacterales</taxon>
        <taxon>Paracoccaceae</taxon>
        <taxon>Yoonia</taxon>
    </lineage>
</organism>
<protein>
    <recommendedName>
        <fullName evidence="4">BSD domain-containing protein</fullName>
    </recommendedName>
</protein>
<gene>
    <name evidence="2" type="ORF">AABB29_13575</name>
</gene>
<dbReference type="Proteomes" id="UP001440612">
    <property type="component" value="Chromosome"/>
</dbReference>